<dbReference type="InterPro" id="IPR016181">
    <property type="entry name" value="Acyl_CoA_acyltransferase"/>
</dbReference>
<dbReference type="PANTHER" id="PTHR43877">
    <property type="entry name" value="AMINOALKYLPHOSPHONATE N-ACETYLTRANSFERASE-RELATED-RELATED"/>
    <property type="match status" value="1"/>
</dbReference>
<evidence type="ECO:0000256" key="2">
    <source>
        <dbReference type="ARBA" id="ARBA00023315"/>
    </source>
</evidence>
<dbReference type="PANTHER" id="PTHR43877:SF2">
    <property type="entry name" value="AMINOALKYLPHOSPHONATE N-ACETYLTRANSFERASE-RELATED"/>
    <property type="match status" value="1"/>
</dbReference>
<dbReference type="CDD" id="cd04301">
    <property type="entry name" value="NAT_SF"/>
    <property type="match status" value="1"/>
</dbReference>
<dbReference type="RefSeq" id="WP_189130219.1">
    <property type="nucleotide sequence ID" value="NZ_BMMS01000003.1"/>
</dbReference>
<dbReference type="Gene3D" id="3.40.630.30">
    <property type="match status" value="2"/>
</dbReference>
<feature type="domain" description="N-acetyltransferase" evidence="3">
    <location>
        <begin position="1"/>
        <end position="131"/>
    </location>
</feature>
<evidence type="ECO:0000313" key="5">
    <source>
        <dbReference type="Proteomes" id="UP000641932"/>
    </source>
</evidence>
<evidence type="ECO:0000259" key="3">
    <source>
        <dbReference type="PROSITE" id="PS51186"/>
    </source>
</evidence>
<keyword evidence="5" id="KW-1185">Reference proteome</keyword>
<proteinExistence type="predicted"/>
<dbReference type="AlphaFoldDB" id="A0A918DUI2"/>
<protein>
    <submittedName>
        <fullName evidence="4">N-acetyltransferase</fullName>
    </submittedName>
</protein>
<dbReference type="PROSITE" id="PS51186">
    <property type="entry name" value="GNAT"/>
    <property type="match status" value="2"/>
</dbReference>
<evidence type="ECO:0000256" key="1">
    <source>
        <dbReference type="ARBA" id="ARBA00022679"/>
    </source>
</evidence>
<accession>A0A918DUI2</accession>
<sequence length="280" mass="30492">MTTTLRPKEPEERGPDAARRRRYAVCVNSREAGEVVVGAKRSLGALVGEVGELRIDEADRRRGRGTVAALAAEEVLRQWGCERVEIKVPGGAEPALRLASALGYTEMARHMAKRLGRAPQHLPLPDGMTVRPMGDDEYPAWLEEQKAGYIRDWVEAGLSPERARAKAEQGYRDLLADGPRTPGTVLRVLSGDGARVGVVWVGLRGPLRPEQAWVYDVEVGPGFRGRGHGRTLMRIAEAECAAAAVAELGLNVFAANAPAKRLYESLGFTITDHYLAKPLL</sequence>
<dbReference type="Proteomes" id="UP000641932">
    <property type="component" value="Unassembled WGS sequence"/>
</dbReference>
<organism evidence="4 5">
    <name type="scientific">Wenjunlia tyrosinilytica</name>
    <dbReference type="NCBI Taxonomy" id="1544741"/>
    <lineage>
        <taxon>Bacteria</taxon>
        <taxon>Bacillati</taxon>
        <taxon>Actinomycetota</taxon>
        <taxon>Actinomycetes</taxon>
        <taxon>Kitasatosporales</taxon>
        <taxon>Streptomycetaceae</taxon>
        <taxon>Wenjunlia</taxon>
    </lineage>
</organism>
<dbReference type="InterPro" id="IPR000182">
    <property type="entry name" value="GNAT_dom"/>
</dbReference>
<keyword evidence="2" id="KW-0012">Acyltransferase</keyword>
<keyword evidence="1" id="KW-0808">Transferase</keyword>
<comment type="caution">
    <text evidence="4">The sequence shown here is derived from an EMBL/GenBank/DDBJ whole genome shotgun (WGS) entry which is preliminary data.</text>
</comment>
<feature type="domain" description="N-acetyltransferase" evidence="3">
    <location>
        <begin position="128"/>
        <end position="280"/>
    </location>
</feature>
<dbReference type="EMBL" id="BMMS01000003">
    <property type="protein sequence ID" value="GGO82544.1"/>
    <property type="molecule type" value="Genomic_DNA"/>
</dbReference>
<name>A0A918DUI2_9ACTN</name>
<reference evidence="4" key="2">
    <citation type="submission" date="2020-09" db="EMBL/GenBank/DDBJ databases">
        <authorList>
            <person name="Sun Q."/>
            <person name="Zhou Y."/>
        </authorList>
    </citation>
    <scope>NUCLEOTIDE SEQUENCE</scope>
    <source>
        <strain evidence="4">CGMCC 4.7201</strain>
    </source>
</reference>
<dbReference type="GO" id="GO:0016747">
    <property type="term" value="F:acyltransferase activity, transferring groups other than amino-acyl groups"/>
    <property type="evidence" value="ECO:0007669"/>
    <property type="project" value="InterPro"/>
</dbReference>
<dbReference type="InterPro" id="IPR050832">
    <property type="entry name" value="Bact_Acetyltransf"/>
</dbReference>
<dbReference type="Pfam" id="PF00583">
    <property type="entry name" value="Acetyltransf_1"/>
    <property type="match status" value="2"/>
</dbReference>
<reference evidence="4" key="1">
    <citation type="journal article" date="2014" name="Int. J. Syst. Evol. Microbiol.">
        <title>Complete genome sequence of Corynebacterium casei LMG S-19264T (=DSM 44701T), isolated from a smear-ripened cheese.</title>
        <authorList>
            <consortium name="US DOE Joint Genome Institute (JGI-PGF)"/>
            <person name="Walter F."/>
            <person name="Albersmeier A."/>
            <person name="Kalinowski J."/>
            <person name="Ruckert C."/>
        </authorList>
    </citation>
    <scope>NUCLEOTIDE SEQUENCE</scope>
    <source>
        <strain evidence="4">CGMCC 4.7201</strain>
    </source>
</reference>
<gene>
    <name evidence="4" type="ORF">GCM10012280_09390</name>
</gene>
<dbReference type="SUPFAM" id="SSF55729">
    <property type="entry name" value="Acyl-CoA N-acyltransferases (Nat)"/>
    <property type="match status" value="2"/>
</dbReference>
<evidence type="ECO:0000313" key="4">
    <source>
        <dbReference type="EMBL" id="GGO82544.1"/>
    </source>
</evidence>